<dbReference type="EMBL" id="UYJE01000468">
    <property type="protein sequence ID" value="VDH93512.1"/>
    <property type="molecule type" value="Genomic_DNA"/>
</dbReference>
<feature type="domain" description="Reverse transcriptase" evidence="3">
    <location>
        <begin position="408"/>
        <end position="639"/>
    </location>
</feature>
<dbReference type="InterPro" id="IPR043502">
    <property type="entry name" value="DNA/RNA_pol_sf"/>
</dbReference>
<keyword evidence="5" id="KW-1185">Reference proteome</keyword>
<dbReference type="SUPFAM" id="SSF56219">
    <property type="entry name" value="DNase I-like"/>
    <property type="match status" value="1"/>
</dbReference>
<sequence>KLKEENSINQHFCALANEQKAQAQATIQNLEAEVIKFEEYRRICDEAREEKERMEREEKKAMNATCARFNEILNEQKAQATELLKSVNESLDTEVKKDGKDILGKAQKLVSELDISLAEHDIISTYRLRSKRSDKPGFVKICFRSVQIKKRILRKKHKLRQSTDYRSVYLRSSKSYVERMIELNISLLKELPQGAQYRMTASGRIVKKNENSSEENNQEGNGGWTSNNEVLRIALIKSIRADVVSVNETHLKDTGNDKLEFRNKGYEWFGFNRHSVHRKAPKGSGGVRVIDKSIDGILGLDLRHRQTDLCFVVFSCYLPPENSPWGRDAETFFSQILAQIYLHCDMDAIFLLGDFNSRIGHLNDFNFEFDNVCERTTIDRKSPGIDLLHYEVFKNNSIKSVLHKLYQLCFKTGKVPSVWGKAIIHPIPKGTQLGQRISLNYHDISLFSVVAKCYSSVLNNRLQNFLEEKDSIVDKQNGFGKDRSCLDHVFTLNSMIQNRKSNFVTFIDLQKAFDFVDCNLLQNMYKLKLNGIDGYMYNAISSLYVNTESCVCVNGFQTNWFPCVNGVRQGDNISLMPFSIFINELAVKIKNLKMGIPVEYEKISILLYADDIALVTENERNMQVVPDILNKWCEKWRHK</sequence>
<evidence type="ECO:0000256" key="1">
    <source>
        <dbReference type="SAM" id="Coils"/>
    </source>
</evidence>
<dbReference type="Proteomes" id="UP000596742">
    <property type="component" value="Unassembled WGS sequence"/>
</dbReference>
<dbReference type="AlphaFoldDB" id="A0A8B6BNQ1"/>
<dbReference type="PROSITE" id="PS50878">
    <property type="entry name" value="RT_POL"/>
    <property type="match status" value="1"/>
</dbReference>
<dbReference type="PANTHER" id="PTHR19446">
    <property type="entry name" value="REVERSE TRANSCRIPTASES"/>
    <property type="match status" value="1"/>
</dbReference>
<organism evidence="4 5">
    <name type="scientific">Mytilus galloprovincialis</name>
    <name type="common">Mediterranean mussel</name>
    <dbReference type="NCBI Taxonomy" id="29158"/>
    <lineage>
        <taxon>Eukaryota</taxon>
        <taxon>Metazoa</taxon>
        <taxon>Spiralia</taxon>
        <taxon>Lophotrochozoa</taxon>
        <taxon>Mollusca</taxon>
        <taxon>Bivalvia</taxon>
        <taxon>Autobranchia</taxon>
        <taxon>Pteriomorphia</taxon>
        <taxon>Mytilida</taxon>
        <taxon>Mytiloidea</taxon>
        <taxon>Mytilidae</taxon>
        <taxon>Mytilinae</taxon>
        <taxon>Mytilus</taxon>
    </lineage>
</organism>
<dbReference type="InterPro" id="IPR036691">
    <property type="entry name" value="Endo/exonu/phosph_ase_sf"/>
</dbReference>
<evidence type="ECO:0000256" key="2">
    <source>
        <dbReference type="SAM" id="MobiDB-lite"/>
    </source>
</evidence>
<evidence type="ECO:0000313" key="4">
    <source>
        <dbReference type="EMBL" id="VDH93512.1"/>
    </source>
</evidence>
<feature type="non-terminal residue" evidence="4">
    <location>
        <position position="1"/>
    </location>
</feature>
<protein>
    <recommendedName>
        <fullName evidence="3">Reverse transcriptase domain-containing protein</fullName>
    </recommendedName>
</protein>
<keyword evidence="1" id="KW-0175">Coiled coil</keyword>
<dbReference type="InterPro" id="IPR000477">
    <property type="entry name" value="RT_dom"/>
</dbReference>
<evidence type="ECO:0000313" key="5">
    <source>
        <dbReference type="Proteomes" id="UP000596742"/>
    </source>
</evidence>
<feature type="region of interest" description="Disordered" evidence="2">
    <location>
        <begin position="204"/>
        <end position="225"/>
    </location>
</feature>
<dbReference type="Pfam" id="PF00078">
    <property type="entry name" value="RVT_1"/>
    <property type="match status" value="1"/>
</dbReference>
<dbReference type="SUPFAM" id="SSF56672">
    <property type="entry name" value="DNA/RNA polymerases"/>
    <property type="match status" value="1"/>
</dbReference>
<comment type="caution">
    <text evidence="4">The sequence shown here is derived from an EMBL/GenBank/DDBJ whole genome shotgun (WGS) entry which is preliminary data.</text>
</comment>
<gene>
    <name evidence="4" type="ORF">MGAL_10B001435</name>
</gene>
<evidence type="ECO:0000259" key="3">
    <source>
        <dbReference type="PROSITE" id="PS50878"/>
    </source>
</evidence>
<proteinExistence type="predicted"/>
<name>A0A8B6BNQ1_MYTGA</name>
<reference evidence="4" key="1">
    <citation type="submission" date="2018-11" db="EMBL/GenBank/DDBJ databases">
        <authorList>
            <person name="Alioto T."/>
            <person name="Alioto T."/>
        </authorList>
    </citation>
    <scope>NUCLEOTIDE SEQUENCE</scope>
</reference>
<dbReference type="Gene3D" id="3.60.10.10">
    <property type="entry name" value="Endonuclease/exonuclease/phosphatase"/>
    <property type="match status" value="1"/>
</dbReference>
<accession>A0A8B6BNQ1</accession>
<dbReference type="OrthoDB" id="6150687at2759"/>
<feature type="coiled-coil region" evidence="1">
    <location>
        <begin position="13"/>
        <end position="90"/>
    </location>
</feature>
<dbReference type="CDD" id="cd01650">
    <property type="entry name" value="RT_nLTR_like"/>
    <property type="match status" value="1"/>
</dbReference>